<proteinExistence type="predicted"/>
<dbReference type="PANTHER" id="PTHR43625">
    <property type="entry name" value="AFLATOXIN B1 ALDEHYDE REDUCTASE"/>
    <property type="match status" value="1"/>
</dbReference>
<dbReference type="EMBL" id="JALJOS010000010">
    <property type="protein sequence ID" value="KAK9833859.1"/>
    <property type="molecule type" value="Genomic_DNA"/>
</dbReference>
<dbReference type="InterPro" id="IPR023210">
    <property type="entry name" value="NADP_OxRdtase_dom"/>
</dbReference>
<feature type="domain" description="NADP-dependent oxidoreductase" evidence="2">
    <location>
        <begin position="20"/>
        <end position="313"/>
    </location>
</feature>
<sequence>MSLPQRTIGRGSAAVTGSAVAFGCMSLVGGLNAGTPDEEESIKIIRHALSTGISILNTADLYGKKQENEIAIGKALKGLPREEVIIVDKWGVLMTDKGFEMNASPEQCRKNIDAQLARLQTDYIDVWVYRGKDAKTPIEDTVRAMKEAVDAGKVRHIGLSECGAEDIRKAHAIHPITLIEQEWSLFTRDIEEDLLPTANELGIGVLAYSPLGRGWLSGTFKSNADIPEGDFRKNHPRFTEDAFKQNRALVEKVEALAEKKGCTSGQLAIAWLLHKSPNVIPLFGTKSIKNIDANIVGAKICLTSEEFAAIDSSISPSEVKGDRYHGMAHTTYHYSKNSH</sequence>
<dbReference type="InterPro" id="IPR020471">
    <property type="entry name" value="AKR"/>
</dbReference>
<comment type="caution">
    <text evidence="3">The sequence shown here is derived from an EMBL/GenBank/DDBJ whole genome shotgun (WGS) entry which is preliminary data.</text>
</comment>
<dbReference type="InterPro" id="IPR036812">
    <property type="entry name" value="NAD(P)_OxRdtase_dom_sf"/>
</dbReference>
<protein>
    <recommendedName>
        <fullName evidence="2">NADP-dependent oxidoreductase domain-containing protein</fullName>
    </recommendedName>
</protein>
<dbReference type="PROSITE" id="PS51257">
    <property type="entry name" value="PROKAR_LIPOPROTEIN"/>
    <property type="match status" value="1"/>
</dbReference>
<evidence type="ECO:0000259" key="2">
    <source>
        <dbReference type="Pfam" id="PF00248"/>
    </source>
</evidence>
<dbReference type="Gene3D" id="3.20.20.100">
    <property type="entry name" value="NADP-dependent oxidoreductase domain"/>
    <property type="match status" value="1"/>
</dbReference>
<dbReference type="GO" id="GO:0005737">
    <property type="term" value="C:cytoplasm"/>
    <property type="evidence" value="ECO:0007669"/>
    <property type="project" value="TreeGrafter"/>
</dbReference>
<dbReference type="Pfam" id="PF00248">
    <property type="entry name" value="Aldo_ket_red"/>
    <property type="match status" value="1"/>
</dbReference>
<keyword evidence="4" id="KW-1185">Reference proteome</keyword>
<dbReference type="SUPFAM" id="SSF51430">
    <property type="entry name" value="NAD(P)-linked oxidoreductase"/>
    <property type="match status" value="1"/>
</dbReference>
<dbReference type="PRINTS" id="PR00069">
    <property type="entry name" value="ALDKETRDTASE"/>
</dbReference>
<organism evidence="3 4">
    <name type="scientific">Apatococcus lobatus</name>
    <dbReference type="NCBI Taxonomy" id="904363"/>
    <lineage>
        <taxon>Eukaryota</taxon>
        <taxon>Viridiplantae</taxon>
        <taxon>Chlorophyta</taxon>
        <taxon>core chlorophytes</taxon>
        <taxon>Trebouxiophyceae</taxon>
        <taxon>Chlorellales</taxon>
        <taxon>Chlorellaceae</taxon>
        <taxon>Apatococcus</taxon>
    </lineage>
</organism>
<dbReference type="AlphaFoldDB" id="A0AAW1RJH8"/>
<dbReference type="InterPro" id="IPR050791">
    <property type="entry name" value="Aldo-Keto_reductase"/>
</dbReference>
<keyword evidence="1" id="KW-0560">Oxidoreductase</keyword>
<evidence type="ECO:0000256" key="1">
    <source>
        <dbReference type="ARBA" id="ARBA00023002"/>
    </source>
</evidence>
<accession>A0AAW1RJH8</accession>
<evidence type="ECO:0000313" key="4">
    <source>
        <dbReference type="Proteomes" id="UP001438707"/>
    </source>
</evidence>
<dbReference type="GO" id="GO:0016491">
    <property type="term" value="F:oxidoreductase activity"/>
    <property type="evidence" value="ECO:0007669"/>
    <property type="project" value="UniProtKB-KW"/>
</dbReference>
<evidence type="ECO:0000313" key="3">
    <source>
        <dbReference type="EMBL" id="KAK9833859.1"/>
    </source>
</evidence>
<name>A0AAW1RJH8_9CHLO</name>
<dbReference type="Proteomes" id="UP001438707">
    <property type="component" value="Unassembled WGS sequence"/>
</dbReference>
<reference evidence="3 4" key="1">
    <citation type="journal article" date="2024" name="Nat. Commun.">
        <title>Phylogenomics reveals the evolutionary origins of lichenization in chlorophyte algae.</title>
        <authorList>
            <person name="Puginier C."/>
            <person name="Libourel C."/>
            <person name="Otte J."/>
            <person name="Skaloud P."/>
            <person name="Haon M."/>
            <person name="Grisel S."/>
            <person name="Petersen M."/>
            <person name="Berrin J.G."/>
            <person name="Delaux P.M."/>
            <person name="Dal Grande F."/>
            <person name="Keller J."/>
        </authorList>
    </citation>
    <scope>NUCLEOTIDE SEQUENCE [LARGE SCALE GENOMIC DNA]</scope>
    <source>
        <strain evidence="3 4">SAG 2145</strain>
    </source>
</reference>
<dbReference type="PANTHER" id="PTHR43625:SF40">
    <property type="entry name" value="ALDO-KETO REDUCTASE YAKC [NADP(+)]"/>
    <property type="match status" value="1"/>
</dbReference>
<gene>
    <name evidence="3" type="ORF">WJX74_008148</name>
</gene>